<dbReference type="SMART" id="SM00248">
    <property type="entry name" value="ANK"/>
    <property type="match status" value="4"/>
</dbReference>
<dbReference type="InterPro" id="IPR002110">
    <property type="entry name" value="Ankyrin_rpt"/>
</dbReference>
<protein>
    <submittedName>
        <fullName evidence="3">Uncharacterized protein</fullName>
    </submittedName>
</protein>
<dbReference type="InterPro" id="IPR051165">
    <property type="entry name" value="Multifunctional_ANK_Repeat"/>
</dbReference>
<keyword evidence="2" id="KW-0040">ANK repeat</keyword>
<sequence length="525" mass="58328">MPSLIETLHQGYLNDDLYSQAQEILVQQAGPKPEPETLQEALQIASSKGRFDVVELIASCYTDIDDPLESVLGWTKLFQLVIYGTTEELEVALQAAKENQDILEQTDTCHRTPFLCSILVGDRDKAQRLLQAGSNPLACGQEGEPPVFYAICHDNVDMLNFLISKWNGDNQDGGGTSIVEQTDRLDNTPLMHAVRKRAVQCVNALLREHKVNVSGDNNPLPSLVDDNLNSNCSTTPVISNTTTREILFALVQAGARMEEMDSEDRAKLRGYANTWGKWDELLPTVSADDFADGCCVQFGDANPERVEDPFWKVMVQCGASAYSAFVQFESSAAESCRPIWSFDRFGKSCTLLPDGRFVEIAGEHEDYYDPDFAIYNDVVVHDGKGNCEFYSYPEEVFPCTDFHTATLVPSLEEQLSQEEEVAAVAGGSMIYIIGCVGYPQDRRPGFTPVFGLHVDTWKMERIETSGDMPGWIARHKAVYDPLSSSISITGGWIIVNPEEGRGVENKDEFTLNLQTRAWTRKSATP</sequence>
<dbReference type="PANTHER" id="PTHR24123">
    <property type="entry name" value="ANKYRIN REPEAT-CONTAINING"/>
    <property type="match status" value="1"/>
</dbReference>
<dbReference type="InterPro" id="IPR036770">
    <property type="entry name" value="Ankyrin_rpt-contain_sf"/>
</dbReference>
<evidence type="ECO:0000313" key="3">
    <source>
        <dbReference type="EMBL" id="CAB9511030.1"/>
    </source>
</evidence>
<evidence type="ECO:0000256" key="2">
    <source>
        <dbReference type="ARBA" id="ARBA00023043"/>
    </source>
</evidence>
<dbReference type="PANTHER" id="PTHR24123:SF33">
    <property type="entry name" value="PROTEIN HOS4"/>
    <property type="match status" value="1"/>
</dbReference>
<dbReference type="InterPro" id="IPR011043">
    <property type="entry name" value="Gal_Oxase/kelch_b-propeller"/>
</dbReference>
<accession>A0A9N8HG46</accession>
<reference evidence="3" key="1">
    <citation type="submission" date="2020-06" db="EMBL/GenBank/DDBJ databases">
        <authorList>
            <consortium name="Plant Systems Biology data submission"/>
        </authorList>
    </citation>
    <scope>NUCLEOTIDE SEQUENCE</scope>
    <source>
        <strain evidence="3">D6</strain>
    </source>
</reference>
<dbReference type="Pfam" id="PF12796">
    <property type="entry name" value="Ank_2"/>
    <property type="match status" value="1"/>
</dbReference>
<dbReference type="EMBL" id="CAICTM010000463">
    <property type="protein sequence ID" value="CAB9511030.1"/>
    <property type="molecule type" value="Genomic_DNA"/>
</dbReference>
<comment type="caution">
    <text evidence="3">The sequence shown here is derived from an EMBL/GenBank/DDBJ whole genome shotgun (WGS) entry which is preliminary data.</text>
</comment>
<dbReference type="SUPFAM" id="SSF50965">
    <property type="entry name" value="Galactose oxidase, central domain"/>
    <property type="match status" value="1"/>
</dbReference>
<dbReference type="Gene3D" id="1.25.40.20">
    <property type="entry name" value="Ankyrin repeat-containing domain"/>
    <property type="match status" value="1"/>
</dbReference>
<dbReference type="AlphaFoldDB" id="A0A9N8HG46"/>
<dbReference type="Proteomes" id="UP001153069">
    <property type="component" value="Unassembled WGS sequence"/>
</dbReference>
<proteinExistence type="predicted"/>
<evidence type="ECO:0000256" key="1">
    <source>
        <dbReference type="ARBA" id="ARBA00022737"/>
    </source>
</evidence>
<gene>
    <name evidence="3" type="ORF">SEMRO_464_G148420.1</name>
</gene>
<evidence type="ECO:0000313" key="4">
    <source>
        <dbReference type="Proteomes" id="UP001153069"/>
    </source>
</evidence>
<dbReference type="SUPFAM" id="SSF48403">
    <property type="entry name" value="Ankyrin repeat"/>
    <property type="match status" value="1"/>
</dbReference>
<keyword evidence="1" id="KW-0677">Repeat</keyword>
<name>A0A9N8HG46_9STRA</name>
<organism evidence="3 4">
    <name type="scientific">Seminavis robusta</name>
    <dbReference type="NCBI Taxonomy" id="568900"/>
    <lineage>
        <taxon>Eukaryota</taxon>
        <taxon>Sar</taxon>
        <taxon>Stramenopiles</taxon>
        <taxon>Ochrophyta</taxon>
        <taxon>Bacillariophyta</taxon>
        <taxon>Bacillariophyceae</taxon>
        <taxon>Bacillariophycidae</taxon>
        <taxon>Naviculales</taxon>
        <taxon>Naviculaceae</taxon>
        <taxon>Seminavis</taxon>
    </lineage>
</organism>
<keyword evidence="4" id="KW-1185">Reference proteome</keyword>
<dbReference type="OrthoDB" id="432528at2759"/>